<evidence type="ECO:0000259" key="7">
    <source>
        <dbReference type="Pfam" id="PF01593"/>
    </source>
</evidence>
<sequence length="520" mass="54684">MHVAIIGAGVAGLAVAARLAASGHAVTVLEKDRTPGGKLRERVVAGRAVDVGPTVFTMPDVFEDIFAAAGERMADHLTITRSQTIARHVFADGSRLDLFADQQRSEQAVEAFAGQRAAEEYRDFCLRAKGVHDMLAPIFMRAERPGGPLALVARAGPRGLGGMLRIGAQTTLWRSLSAQFSDPRLRQLFGRYATYNGSSPFLAPATLMLIAHVEQSGVWLIERGMHRLAEALVGLAGRHGAQFRYGAAVEAVETRSGRVAGVRLAGGETVPADVVVANCDANALASGSLGAEVAAAAGSPLPAGERSLSALTAAVVAPASDFPLLRHNVFFSADYKAEFTQILRDRRLPSDPTVYVCAADRDDRGARHEIGPERLFLIINAPADGDTRNFDQREVEACLTAAFSRMEASGFRVDRASASMHLSTPSDFARRFPGTGGALYGRASHGSMASFRRPGSRTSLPGLYLCGGSVHPGAGLPMAALSGKLASDAILADRASTSRSRLAAMPGGMSTRSPATAPSG</sequence>
<feature type="region of interest" description="Disordered" evidence="6">
    <location>
        <begin position="500"/>
        <end position="520"/>
    </location>
</feature>
<gene>
    <name evidence="8" type="ORF">GGR03_000961</name>
</gene>
<evidence type="ECO:0000256" key="3">
    <source>
        <dbReference type="ARBA" id="ARBA00022746"/>
    </source>
</evidence>
<dbReference type="NCBIfam" id="TIGR02734">
    <property type="entry name" value="crtI_fam"/>
    <property type="match status" value="1"/>
</dbReference>
<evidence type="ECO:0000256" key="1">
    <source>
        <dbReference type="ARBA" id="ARBA00004829"/>
    </source>
</evidence>
<dbReference type="NCBIfam" id="NF045637">
    <property type="entry name" value="carotdesatCrtDProt"/>
    <property type="match status" value="1"/>
</dbReference>
<evidence type="ECO:0000256" key="5">
    <source>
        <dbReference type="RuleBase" id="RU362075"/>
    </source>
</evidence>
<keyword evidence="4 5" id="KW-0560">Oxidoreductase</keyword>
<dbReference type="Proteomes" id="UP000588647">
    <property type="component" value="Unassembled WGS sequence"/>
</dbReference>
<comment type="pathway">
    <text evidence="1 5">Carotenoid biosynthesis.</text>
</comment>
<feature type="domain" description="Amine oxidase" evidence="7">
    <location>
        <begin position="10"/>
        <end position="491"/>
    </location>
</feature>
<feature type="compositionally biased region" description="Polar residues" evidence="6">
    <location>
        <begin position="510"/>
        <end position="520"/>
    </location>
</feature>
<dbReference type="Gene3D" id="3.50.50.60">
    <property type="entry name" value="FAD/NAD(P)-binding domain"/>
    <property type="match status" value="2"/>
</dbReference>
<dbReference type="RefSeq" id="WP_183206384.1">
    <property type="nucleotide sequence ID" value="NZ_JAAAMM010000001.1"/>
</dbReference>
<dbReference type="EC" id="1.3.99.27" evidence="8"/>
<dbReference type="EMBL" id="JACIEM010000001">
    <property type="protein sequence ID" value="MBB4001914.1"/>
    <property type="molecule type" value="Genomic_DNA"/>
</dbReference>
<dbReference type="PANTHER" id="PTHR43734">
    <property type="entry name" value="PHYTOENE DESATURASE"/>
    <property type="match status" value="1"/>
</dbReference>
<dbReference type="GO" id="GO:0016491">
    <property type="term" value="F:oxidoreductase activity"/>
    <property type="evidence" value="ECO:0007669"/>
    <property type="project" value="UniProtKB-KW"/>
</dbReference>
<dbReference type="InterPro" id="IPR002937">
    <property type="entry name" value="Amino_oxidase"/>
</dbReference>
<organism evidence="8 9">
    <name type="scientific">Aurantimonas endophytica</name>
    <dbReference type="NCBI Taxonomy" id="1522175"/>
    <lineage>
        <taxon>Bacteria</taxon>
        <taxon>Pseudomonadati</taxon>
        <taxon>Pseudomonadota</taxon>
        <taxon>Alphaproteobacteria</taxon>
        <taxon>Hyphomicrobiales</taxon>
        <taxon>Aurantimonadaceae</taxon>
        <taxon>Aurantimonas</taxon>
    </lineage>
</organism>
<proteinExistence type="inferred from homology"/>
<dbReference type="InterPro" id="IPR036188">
    <property type="entry name" value="FAD/NAD-bd_sf"/>
</dbReference>
<protein>
    <submittedName>
        <fullName evidence="8">1-hydroxycarotenoid 3,4-desaturase</fullName>
        <ecNumber evidence="8">1.3.99.27</ecNumber>
    </submittedName>
</protein>
<dbReference type="GO" id="GO:0016117">
    <property type="term" value="P:carotenoid biosynthetic process"/>
    <property type="evidence" value="ECO:0007669"/>
    <property type="project" value="UniProtKB-KW"/>
</dbReference>
<evidence type="ECO:0000313" key="8">
    <source>
        <dbReference type="EMBL" id="MBB4001914.1"/>
    </source>
</evidence>
<keyword evidence="9" id="KW-1185">Reference proteome</keyword>
<comment type="similarity">
    <text evidence="2 5">Belongs to the carotenoid/retinoid oxidoreductase family.</text>
</comment>
<evidence type="ECO:0000313" key="9">
    <source>
        <dbReference type="Proteomes" id="UP000588647"/>
    </source>
</evidence>
<keyword evidence="3 5" id="KW-0125">Carotenoid biosynthesis</keyword>
<dbReference type="PANTHER" id="PTHR43734:SF7">
    <property type="entry name" value="4,4'-DIAPONEUROSPORENE OXYGENASE"/>
    <property type="match status" value="1"/>
</dbReference>
<evidence type="ECO:0000256" key="4">
    <source>
        <dbReference type="ARBA" id="ARBA00023002"/>
    </source>
</evidence>
<dbReference type="AlphaFoldDB" id="A0A7W6HB17"/>
<comment type="caution">
    <text evidence="8">The sequence shown here is derived from an EMBL/GenBank/DDBJ whole genome shotgun (WGS) entry which is preliminary data.</text>
</comment>
<dbReference type="InterPro" id="IPR014105">
    <property type="entry name" value="Carotenoid/retinoid_OxRdtase"/>
</dbReference>
<evidence type="ECO:0000256" key="6">
    <source>
        <dbReference type="SAM" id="MobiDB-lite"/>
    </source>
</evidence>
<dbReference type="InterPro" id="IPR054841">
    <property type="entry name" value="carotdesatCrtD"/>
</dbReference>
<evidence type="ECO:0000256" key="2">
    <source>
        <dbReference type="ARBA" id="ARBA00006046"/>
    </source>
</evidence>
<name>A0A7W6HB17_9HYPH</name>
<reference evidence="8 9" key="1">
    <citation type="submission" date="2020-08" db="EMBL/GenBank/DDBJ databases">
        <title>Genomic Encyclopedia of Type Strains, Phase IV (KMG-IV): sequencing the most valuable type-strain genomes for metagenomic binning, comparative biology and taxonomic classification.</title>
        <authorList>
            <person name="Goeker M."/>
        </authorList>
    </citation>
    <scope>NUCLEOTIDE SEQUENCE [LARGE SCALE GENOMIC DNA]</scope>
    <source>
        <strain evidence="8 9">DSM 103570</strain>
    </source>
</reference>
<dbReference type="Pfam" id="PF01593">
    <property type="entry name" value="Amino_oxidase"/>
    <property type="match status" value="1"/>
</dbReference>
<accession>A0A7W6HB17</accession>
<dbReference type="SUPFAM" id="SSF51905">
    <property type="entry name" value="FAD/NAD(P)-binding domain"/>
    <property type="match status" value="1"/>
</dbReference>